<dbReference type="GO" id="GO:0045271">
    <property type="term" value="C:respiratory chain complex I"/>
    <property type="evidence" value="ECO:0007669"/>
    <property type="project" value="InterPro"/>
</dbReference>
<dbReference type="PANTHER" id="PTHR12910">
    <property type="entry name" value="NADH-UBIQUINONE OXIDOREDUCTASE SUBUNIT B17.2"/>
    <property type="match status" value="1"/>
</dbReference>
<feature type="region of interest" description="Disordered" evidence="1">
    <location>
        <begin position="69"/>
        <end position="125"/>
    </location>
</feature>
<dbReference type="RefSeq" id="WP_167223712.1">
    <property type="nucleotide sequence ID" value="NZ_JAAQPH010000006.1"/>
</dbReference>
<proteinExistence type="predicted"/>
<evidence type="ECO:0000256" key="1">
    <source>
        <dbReference type="SAM" id="MobiDB-lite"/>
    </source>
</evidence>
<dbReference type="GO" id="GO:0006979">
    <property type="term" value="P:response to oxidative stress"/>
    <property type="evidence" value="ECO:0007669"/>
    <property type="project" value="TreeGrafter"/>
</dbReference>
<dbReference type="AlphaFoldDB" id="A0A967EVZ0"/>
<dbReference type="Proteomes" id="UP000761264">
    <property type="component" value="Unassembled WGS sequence"/>
</dbReference>
<accession>A0A967EVZ0</accession>
<evidence type="ECO:0000313" key="2">
    <source>
        <dbReference type="EMBL" id="NIA68764.1"/>
    </source>
</evidence>
<organism evidence="2 3">
    <name type="scientific">Pelagibius litoralis</name>
    <dbReference type="NCBI Taxonomy" id="374515"/>
    <lineage>
        <taxon>Bacteria</taxon>
        <taxon>Pseudomonadati</taxon>
        <taxon>Pseudomonadota</taxon>
        <taxon>Alphaproteobacteria</taxon>
        <taxon>Rhodospirillales</taxon>
        <taxon>Rhodovibrionaceae</taxon>
        <taxon>Pelagibius</taxon>
    </lineage>
</organism>
<dbReference type="Pfam" id="PF05071">
    <property type="entry name" value="NDUFA12"/>
    <property type="match status" value="1"/>
</dbReference>
<evidence type="ECO:0000313" key="3">
    <source>
        <dbReference type="Proteomes" id="UP000761264"/>
    </source>
</evidence>
<protein>
    <submittedName>
        <fullName evidence="2">NADH:ubiquinone oxidoreductase subunit NDUFA12</fullName>
    </submittedName>
</protein>
<reference evidence="2" key="1">
    <citation type="submission" date="2020-03" db="EMBL/GenBank/DDBJ databases">
        <title>Genome of Pelagibius litoralis DSM 21314T.</title>
        <authorList>
            <person name="Wang G."/>
        </authorList>
    </citation>
    <scope>NUCLEOTIDE SEQUENCE</scope>
    <source>
        <strain evidence="2">DSM 21314</strain>
    </source>
</reference>
<dbReference type="EMBL" id="JAAQPH010000006">
    <property type="protein sequence ID" value="NIA68764.1"/>
    <property type="molecule type" value="Genomic_DNA"/>
</dbReference>
<comment type="caution">
    <text evidence="2">The sequence shown here is derived from an EMBL/GenBank/DDBJ whole genome shotgun (WGS) entry which is preliminary data.</text>
</comment>
<gene>
    <name evidence="2" type="ORF">HBA54_09190</name>
</gene>
<name>A0A967EVZ0_9PROT</name>
<dbReference type="NCBIfam" id="NF006040">
    <property type="entry name" value="PRK08183.1"/>
    <property type="match status" value="1"/>
</dbReference>
<dbReference type="InterPro" id="IPR007763">
    <property type="entry name" value="NDUFA12"/>
</dbReference>
<dbReference type="PANTHER" id="PTHR12910:SF2">
    <property type="entry name" value="NADH DEHYDROGENASE [UBIQUINONE] 1 ALPHA SUBCOMPLEX SUBUNIT 12"/>
    <property type="match status" value="1"/>
</dbReference>
<sequence length="125" mass="14342">MGATIGTRIFTWLRGEEVGRDGQGNRYYRAKGGGRTHRDSLRKEQRWVIYDGEVEASRVPAEWHAWLHHTSDEIPPEGGPQRRPWQKDHKPNLTGTQEAYRPPGHTLQGGQRDKATGDYEPWTPN</sequence>
<keyword evidence="3" id="KW-1185">Reference proteome</keyword>